<organism evidence="4 5">
    <name type="scientific">Yaniella flava</name>
    <dbReference type="NCBI Taxonomy" id="287930"/>
    <lineage>
        <taxon>Bacteria</taxon>
        <taxon>Bacillati</taxon>
        <taxon>Actinomycetota</taxon>
        <taxon>Actinomycetes</taxon>
        <taxon>Micrococcales</taxon>
        <taxon>Micrococcaceae</taxon>
        <taxon>Yaniella</taxon>
    </lineage>
</organism>
<dbReference type="Proteomes" id="UP001501461">
    <property type="component" value="Unassembled WGS sequence"/>
</dbReference>
<keyword evidence="2" id="KW-1133">Transmembrane helix</keyword>
<evidence type="ECO:0000256" key="2">
    <source>
        <dbReference type="SAM" id="Phobius"/>
    </source>
</evidence>
<reference evidence="4 5" key="1">
    <citation type="journal article" date="2019" name="Int. J. Syst. Evol. Microbiol.">
        <title>The Global Catalogue of Microorganisms (GCM) 10K type strain sequencing project: providing services to taxonomists for standard genome sequencing and annotation.</title>
        <authorList>
            <consortium name="The Broad Institute Genomics Platform"/>
            <consortium name="The Broad Institute Genome Sequencing Center for Infectious Disease"/>
            <person name="Wu L."/>
            <person name="Ma J."/>
        </authorList>
    </citation>
    <scope>NUCLEOTIDE SEQUENCE [LARGE SCALE GENOMIC DNA]</scope>
    <source>
        <strain evidence="4 5">JCM 13595</strain>
    </source>
</reference>
<keyword evidence="2" id="KW-0812">Transmembrane</keyword>
<evidence type="ECO:0000313" key="5">
    <source>
        <dbReference type="Proteomes" id="UP001501461"/>
    </source>
</evidence>
<dbReference type="RefSeq" id="WP_343959899.1">
    <property type="nucleotide sequence ID" value="NZ_BAAAMN010000066.1"/>
</dbReference>
<sequence>MGKSDSWSTPDSRHRSRTLRRRRILVIRIAVIAGALLVSWIAQSQLHDDPVSVPGTAPDASPTPEPICRADGEFVAGFMSPQTDDQQTGELLQRMNTDAITFGGRVEPVDTDQYPADVAEQIGDRQAYEYTVEMNWEGIDLDDSDTLVQVDDTEYGLIAAGDNSVVVTESVNGGDPFHSLTRVSDERDNNAFIGLPVPQMRTTDETWLPDSNYADVLDGFAEKFVAAYETRGADGYYLAMEMPLTDTTHWDPVADYYDRQTQLINTVSPGATVVISPYLEGRAGRETISPETTALGYENLLGLANGTHMLVSPQDGLGVDTTALEADESGEHRYTTEDYFAALHEVDPERLYVTIEAMTPGDGTPDTREETSRERAEAQLDATDPYVQGGIGFQWAGPNAMMHIPHIGDGACAAGPGELE</sequence>
<feature type="region of interest" description="Disordered" evidence="1">
    <location>
        <begin position="358"/>
        <end position="380"/>
    </location>
</feature>
<feature type="transmembrane region" description="Helical" evidence="2">
    <location>
        <begin position="25"/>
        <end position="42"/>
    </location>
</feature>
<evidence type="ECO:0000256" key="1">
    <source>
        <dbReference type="SAM" id="MobiDB-lite"/>
    </source>
</evidence>
<protein>
    <recommendedName>
        <fullName evidence="3">DUF4434 domain-containing protein</fullName>
    </recommendedName>
</protein>
<name>A0ABN2UXR1_9MICC</name>
<dbReference type="InterPro" id="IPR027849">
    <property type="entry name" value="DUF4434"/>
</dbReference>
<accession>A0ABN2UXR1</accession>
<feature type="compositionally biased region" description="Basic and acidic residues" evidence="1">
    <location>
        <begin position="365"/>
        <end position="378"/>
    </location>
</feature>
<evidence type="ECO:0000313" key="4">
    <source>
        <dbReference type="EMBL" id="GAA2045734.1"/>
    </source>
</evidence>
<dbReference type="Gene3D" id="3.20.20.80">
    <property type="entry name" value="Glycosidases"/>
    <property type="match status" value="1"/>
</dbReference>
<proteinExistence type="predicted"/>
<dbReference type="Pfam" id="PF14488">
    <property type="entry name" value="DUF4434"/>
    <property type="match status" value="1"/>
</dbReference>
<comment type="caution">
    <text evidence="4">The sequence shown here is derived from an EMBL/GenBank/DDBJ whole genome shotgun (WGS) entry which is preliminary data.</text>
</comment>
<dbReference type="EMBL" id="BAAAMN010000066">
    <property type="protein sequence ID" value="GAA2045734.1"/>
    <property type="molecule type" value="Genomic_DNA"/>
</dbReference>
<keyword evidence="5" id="KW-1185">Reference proteome</keyword>
<evidence type="ECO:0000259" key="3">
    <source>
        <dbReference type="Pfam" id="PF14488"/>
    </source>
</evidence>
<keyword evidence="2" id="KW-0472">Membrane</keyword>
<gene>
    <name evidence="4" type="ORF">GCM10009720_28220</name>
</gene>
<feature type="domain" description="DUF4434" evidence="3">
    <location>
        <begin position="201"/>
        <end position="327"/>
    </location>
</feature>